<organism evidence="1 2">
    <name type="scientific">Streptomyces pratisoli</name>
    <dbReference type="NCBI Taxonomy" id="3139917"/>
    <lineage>
        <taxon>Bacteria</taxon>
        <taxon>Bacillati</taxon>
        <taxon>Actinomycetota</taxon>
        <taxon>Actinomycetes</taxon>
        <taxon>Kitasatosporales</taxon>
        <taxon>Streptomycetaceae</taxon>
        <taxon>Streptomyces</taxon>
    </lineage>
</organism>
<name>A0ACC6Q9V2_9ACTN</name>
<protein>
    <submittedName>
        <fullName evidence="1">CBS domain-containing protein</fullName>
    </submittedName>
</protein>
<dbReference type="EMBL" id="JBBKAI010000002">
    <property type="protein sequence ID" value="MEJ8655255.1"/>
    <property type="molecule type" value="Genomic_DNA"/>
</dbReference>
<evidence type="ECO:0000313" key="2">
    <source>
        <dbReference type="Proteomes" id="UP001375539"/>
    </source>
</evidence>
<accession>A0ACC6Q9V2</accession>
<reference evidence="1" key="1">
    <citation type="submission" date="2024-03" db="EMBL/GenBank/DDBJ databases">
        <title>Novel Streptomyces species of biotechnological and ecological value are a feature of Machair soil.</title>
        <authorList>
            <person name="Prole J.R."/>
            <person name="Goodfellow M."/>
            <person name="Allenby N."/>
            <person name="Ward A.C."/>
        </authorList>
    </citation>
    <scope>NUCLEOTIDE SEQUENCE</scope>
    <source>
        <strain evidence="1">MS1.AVA.4</strain>
    </source>
</reference>
<dbReference type="Proteomes" id="UP001375539">
    <property type="component" value="Unassembled WGS sequence"/>
</dbReference>
<proteinExistence type="predicted"/>
<sequence length="253" mass="28032">MRHDQVGSVMSGEVVRAVFDTSYPEVVQLLARHRISGLPVVDDDDKVLGVISETDLLIHQPNADGPGPAPLFRWSSLPGWARVRESKAQARTAGQLMTHPAVTVRAEQSIAEAARSLAEHRVERLPVVDVEDRLVGIVTRRDLFQVFLRPDPEIRREVIDEVLVRALWLEPDAVDVEVHDGVVTLTGRLGRRGEIPVALRMTRQIDGVVRVVDRLAYLLDDSPARPRSAERYPLGGPGLAGSSFRERDGGWSQ</sequence>
<comment type="caution">
    <text evidence="1">The sequence shown here is derived from an EMBL/GenBank/DDBJ whole genome shotgun (WGS) entry which is preliminary data.</text>
</comment>
<evidence type="ECO:0000313" key="1">
    <source>
        <dbReference type="EMBL" id="MEJ8655255.1"/>
    </source>
</evidence>
<keyword evidence="2" id="KW-1185">Reference proteome</keyword>
<gene>
    <name evidence="1" type="ORF">WKI58_01730</name>
</gene>